<organism evidence="8 9">
    <name type="scientific">Lysobacter antibioticus</name>
    <dbReference type="NCBI Taxonomy" id="84531"/>
    <lineage>
        <taxon>Bacteria</taxon>
        <taxon>Pseudomonadati</taxon>
        <taxon>Pseudomonadota</taxon>
        <taxon>Gammaproteobacteria</taxon>
        <taxon>Lysobacterales</taxon>
        <taxon>Lysobacteraceae</taxon>
        <taxon>Lysobacter</taxon>
    </lineage>
</organism>
<feature type="transmembrane region" description="Helical" evidence="7">
    <location>
        <begin position="104"/>
        <end position="123"/>
    </location>
</feature>
<comment type="similarity">
    <text evidence="2">Belongs to the chromate ion transporter (CHR) (TC 2.A.51) family.</text>
</comment>
<feature type="transmembrane region" description="Helical" evidence="7">
    <location>
        <begin position="188"/>
        <end position="207"/>
    </location>
</feature>
<dbReference type="Proteomes" id="UP000060787">
    <property type="component" value="Chromosome"/>
</dbReference>
<dbReference type="PANTHER" id="PTHR33567">
    <property type="entry name" value="CHROMATE ION TRANSPORTER (EUROFUNG)"/>
    <property type="match status" value="1"/>
</dbReference>
<protein>
    <submittedName>
        <fullName evidence="8">Chromate transporter, chromate ion transporter family protein</fullName>
    </submittedName>
</protein>
<dbReference type="Pfam" id="PF02417">
    <property type="entry name" value="Chromate_transp"/>
    <property type="match status" value="2"/>
</dbReference>
<sequence length="392" mass="40886">MFRVFLRLGLTSFGGPIAHLGYFREEFVRRRGWLDDASFARLLSICQFLPGPASSQLGFAIGLLRAGWRGALAAFLAFTLPSALLMFGFALYAPQFLHGPVGSAVVHGLKLVAVVVVSHGLVGMARSLTPDLQRLAIAAGACALVLFADGAWWQFAAILGGGMLGAWLCRPAAFDAAATPPLRYGRRLAGACFVVFLVALACSLIPSGSAPSLRGLAGAFYRAGCFVFGGGHVVLPLLKDELVVNGWIGADTFLAGYGAAQAMPGPMFTLAAYLGASLDLGLPPWLSAAVALMCIFLPGFLLLVAALPAWTALMSRPCAARTVAGINAAVVGLLAAALYDPVWREGVSAPADAAIVAVGWVLMWRLRLSALWVLAWCVGAAVAWALSIGSQA</sequence>
<dbReference type="NCBIfam" id="TIGR00937">
    <property type="entry name" value="2A51"/>
    <property type="match status" value="1"/>
</dbReference>
<keyword evidence="4 7" id="KW-0812">Transmembrane</keyword>
<feature type="transmembrane region" description="Helical" evidence="7">
    <location>
        <begin position="135"/>
        <end position="168"/>
    </location>
</feature>
<evidence type="ECO:0000256" key="4">
    <source>
        <dbReference type="ARBA" id="ARBA00022692"/>
    </source>
</evidence>
<feature type="transmembrane region" description="Helical" evidence="7">
    <location>
        <begin position="71"/>
        <end position="92"/>
    </location>
</feature>
<dbReference type="EMBL" id="CP011129">
    <property type="protein sequence ID" value="ALN83210.1"/>
    <property type="molecule type" value="Genomic_DNA"/>
</dbReference>
<evidence type="ECO:0000313" key="9">
    <source>
        <dbReference type="Proteomes" id="UP000060787"/>
    </source>
</evidence>
<evidence type="ECO:0000313" key="8">
    <source>
        <dbReference type="EMBL" id="ALN83210.1"/>
    </source>
</evidence>
<name>A0A0S2FI12_LYSAN</name>
<feature type="transmembrane region" description="Helical" evidence="7">
    <location>
        <begin position="219"/>
        <end position="238"/>
    </location>
</feature>
<feature type="transmembrane region" description="Helical" evidence="7">
    <location>
        <begin position="370"/>
        <end position="389"/>
    </location>
</feature>
<comment type="subcellular location">
    <subcellularLocation>
        <location evidence="1">Cell membrane</location>
        <topology evidence="1">Multi-pass membrane protein</topology>
    </subcellularLocation>
</comment>
<keyword evidence="6 7" id="KW-0472">Membrane</keyword>
<feature type="transmembrane region" description="Helical" evidence="7">
    <location>
        <begin position="319"/>
        <end position="339"/>
    </location>
</feature>
<dbReference type="PIRSF" id="PIRSF004810">
    <property type="entry name" value="ChrA"/>
    <property type="match status" value="1"/>
</dbReference>
<feature type="transmembrane region" description="Helical" evidence="7">
    <location>
        <begin position="285"/>
        <end position="307"/>
    </location>
</feature>
<evidence type="ECO:0000256" key="7">
    <source>
        <dbReference type="SAM" id="Phobius"/>
    </source>
</evidence>
<keyword evidence="5 7" id="KW-1133">Transmembrane helix</keyword>
<dbReference type="InterPro" id="IPR003370">
    <property type="entry name" value="Chromate_transpt"/>
</dbReference>
<dbReference type="STRING" id="84531.LA76x_5108"/>
<dbReference type="KEGG" id="lab:LA76x_5108"/>
<gene>
    <name evidence="8" type="primary">chr</name>
    <name evidence="8" type="ORF">LA76x_5108</name>
</gene>
<dbReference type="InterPro" id="IPR014047">
    <property type="entry name" value="Chr_Tranpt_l_chain"/>
</dbReference>
<accession>A0A0S2FI12</accession>
<evidence type="ECO:0000256" key="5">
    <source>
        <dbReference type="ARBA" id="ARBA00022989"/>
    </source>
</evidence>
<keyword evidence="9" id="KW-1185">Reference proteome</keyword>
<dbReference type="eggNOG" id="COG2059">
    <property type="taxonomic scope" value="Bacteria"/>
</dbReference>
<keyword evidence="3" id="KW-1003">Cell membrane</keyword>
<evidence type="ECO:0000256" key="2">
    <source>
        <dbReference type="ARBA" id="ARBA00005262"/>
    </source>
</evidence>
<dbReference type="AlphaFoldDB" id="A0A0S2FI12"/>
<evidence type="ECO:0000256" key="1">
    <source>
        <dbReference type="ARBA" id="ARBA00004651"/>
    </source>
</evidence>
<dbReference type="GO" id="GO:0015109">
    <property type="term" value="F:chromate transmembrane transporter activity"/>
    <property type="evidence" value="ECO:0007669"/>
    <property type="project" value="InterPro"/>
</dbReference>
<evidence type="ECO:0000256" key="6">
    <source>
        <dbReference type="ARBA" id="ARBA00023136"/>
    </source>
</evidence>
<reference evidence="8 9" key="1">
    <citation type="journal article" date="2015" name="BMC Genomics">
        <title>Comparative genomics and metabolic profiling of the genus Lysobacter.</title>
        <authorList>
            <person name="de Bruijn I."/>
            <person name="Cheng X."/>
            <person name="de Jager V."/>
            <person name="Exposito R.G."/>
            <person name="Watrous J."/>
            <person name="Patel N."/>
            <person name="Postma J."/>
            <person name="Dorrestein P.C."/>
            <person name="Kobayashi D."/>
            <person name="Raaijmakers J.M."/>
        </authorList>
    </citation>
    <scope>NUCLEOTIDE SEQUENCE [LARGE SCALE GENOMIC DNA]</scope>
    <source>
        <strain evidence="8 9">76</strain>
    </source>
</reference>
<dbReference type="GO" id="GO:0005886">
    <property type="term" value="C:plasma membrane"/>
    <property type="evidence" value="ECO:0007669"/>
    <property type="project" value="UniProtKB-SubCell"/>
</dbReference>
<proteinExistence type="inferred from homology"/>
<evidence type="ECO:0000256" key="3">
    <source>
        <dbReference type="ARBA" id="ARBA00022475"/>
    </source>
</evidence>
<dbReference type="PANTHER" id="PTHR33567:SF3">
    <property type="entry name" value="CHROMATE ION TRANSPORTER (EUROFUNG)"/>
    <property type="match status" value="1"/>
</dbReference>
<dbReference type="PATRIC" id="fig|84531.8.peg.5118"/>